<proteinExistence type="predicted"/>
<name>F8P0H1_SERL9</name>
<feature type="compositionally biased region" description="Basic and acidic residues" evidence="1">
    <location>
        <begin position="81"/>
        <end position="97"/>
    </location>
</feature>
<accession>F8P0H1</accession>
<dbReference type="OrthoDB" id="348201at2759"/>
<dbReference type="KEGG" id="sla:SERLADRAFT_391600"/>
<gene>
    <name evidence="2" type="ORF">SERLADRAFT_391600</name>
</gene>
<dbReference type="GeneID" id="18811511"/>
<dbReference type="HOGENOM" id="CLU_2256565_0_0_1"/>
<reference evidence="2" key="1">
    <citation type="submission" date="2011-04" db="EMBL/GenBank/DDBJ databases">
        <title>Evolution of plant cell wall degrading machinery underlies the functional diversity of forest fungi.</title>
        <authorList>
            <consortium name="US DOE Joint Genome Institute (JGI-PGF)"/>
            <person name="Eastwood D.C."/>
            <person name="Floudas D."/>
            <person name="Binder M."/>
            <person name="Majcherczyk A."/>
            <person name="Schneider P."/>
            <person name="Aerts A."/>
            <person name="Asiegbu F.O."/>
            <person name="Baker S.E."/>
            <person name="Barry K."/>
            <person name="Bendiksby M."/>
            <person name="Blumentritt M."/>
            <person name="Coutinho P.M."/>
            <person name="Cullen D."/>
            <person name="Cullen D."/>
            <person name="Gathman A."/>
            <person name="Goodell B."/>
            <person name="Henrissat B."/>
            <person name="Ihrmark K."/>
            <person name="Kauserud H."/>
            <person name="Kohler A."/>
            <person name="LaButti K."/>
            <person name="Lapidus A."/>
            <person name="Lavin J.L."/>
            <person name="Lee Y.-H."/>
            <person name="Lindquist E."/>
            <person name="Lilly W."/>
            <person name="Lucas S."/>
            <person name="Morin E."/>
            <person name="Murat C."/>
            <person name="Oguiza J.A."/>
            <person name="Park J."/>
            <person name="Pisabarro A.G."/>
            <person name="Riley R."/>
            <person name="Rosling A."/>
            <person name="Salamov A."/>
            <person name="Schmidt O."/>
            <person name="Schmutz J."/>
            <person name="Skrede I."/>
            <person name="Stenlid J."/>
            <person name="Wiebenga A."/>
            <person name="Xie X."/>
            <person name="Kues U."/>
            <person name="Hibbett D.S."/>
            <person name="Hoffmeister D."/>
            <person name="Hogberg N."/>
            <person name="Martin F."/>
            <person name="Grigoriev I.V."/>
            <person name="Watkinson S.C."/>
        </authorList>
    </citation>
    <scope>NUCLEOTIDE SEQUENCE</scope>
    <source>
        <strain evidence="2">S7.9</strain>
    </source>
</reference>
<feature type="non-terminal residue" evidence="2">
    <location>
        <position position="1"/>
    </location>
</feature>
<evidence type="ECO:0000313" key="2">
    <source>
        <dbReference type="EMBL" id="EGO23526.1"/>
    </source>
</evidence>
<dbReference type="Proteomes" id="UP000008064">
    <property type="component" value="Unassembled WGS sequence"/>
</dbReference>
<dbReference type="RefSeq" id="XP_007319288.1">
    <property type="nucleotide sequence ID" value="XM_007319226.1"/>
</dbReference>
<protein>
    <submittedName>
        <fullName evidence="2">Uncharacterized protein</fullName>
    </submittedName>
</protein>
<feature type="region of interest" description="Disordered" evidence="1">
    <location>
        <begin position="62"/>
        <end position="104"/>
    </location>
</feature>
<organism>
    <name type="scientific">Serpula lacrymans var. lacrymans (strain S7.9)</name>
    <name type="common">Dry rot fungus</name>
    <dbReference type="NCBI Taxonomy" id="578457"/>
    <lineage>
        <taxon>Eukaryota</taxon>
        <taxon>Fungi</taxon>
        <taxon>Dikarya</taxon>
        <taxon>Basidiomycota</taxon>
        <taxon>Agaricomycotina</taxon>
        <taxon>Agaricomycetes</taxon>
        <taxon>Agaricomycetidae</taxon>
        <taxon>Boletales</taxon>
        <taxon>Coniophorineae</taxon>
        <taxon>Serpulaceae</taxon>
        <taxon>Serpula</taxon>
    </lineage>
</organism>
<dbReference type="EMBL" id="GL945435">
    <property type="protein sequence ID" value="EGO23526.1"/>
    <property type="molecule type" value="Genomic_DNA"/>
</dbReference>
<feature type="compositionally biased region" description="Polar residues" evidence="1">
    <location>
        <begin position="66"/>
        <end position="77"/>
    </location>
</feature>
<sequence>YDRAEDALNALGYDCKTRRLDGNFFSVGTTSFEKYICSCKDERKNQQGGTWIQDIPTVLPSRTAKSEASQSQIQTVETGEEAMRRQKSEEDERRMESMTEVEIA</sequence>
<dbReference type="AlphaFoldDB" id="F8P0H1"/>
<evidence type="ECO:0000256" key="1">
    <source>
        <dbReference type="SAM" id="MobiDB-lite"/>
    </source>
</evidence>